<keyword evidence="3" id="KW-0282">Flagellum</keyword>
<dbReference type="NCBIfam" id="TIGR03170">
    <property type="entry name" value="flgA_cterm"/>
    <property type="match status" value="1"/>
</dbReference>
<keyword evidence="3" id="KW-0969">Cilium</keyword>
<dbReference type="PANTHER" id="PTHR36307:SF1">
    <property type="entry name" value="FLAGELLA BASAL BODY P-RING FORMATION PROTEIN FLGA"/>
    <property type="match status" value="1"/>
</dbReference>
<keyword evidence="4" id="KW-1185">Reference proteome</keyword>
<comment type="caution">
    <text evidence="3">The sequence shown here is derived from an EMBL/GenBank/DDBJ whole genome shotgun (WGS) entry which is preliminary data.</text>
</comment>
<dbReference type="PANTHER" id="PTHR36307">
    <property type="entry name" value="FLAGELLA BASAL BODY P-RING FORMATION PROTEIN FLGA"/>
    <property type="match status" value="1"/>
</dbReference>
<reference evidence="3 4" key="1">
    <citation type="submission" date="2019-02" db="EMBL/GenBank/DDBJ databases">
        <title>Deep-cultivation of Planctomycetes and their phenomic and genomic characterization uncovers novel biology.</title>
        <authorList>
            <person name="Wiegand S."/>
            <person name="Jogler M."/>
            <person name="Boedeker C."/>
            <person name="Pinto D."/>
            <person name="Vollmers J."/>
            <person name="Rivas-Marin E."/>
            <person name="Kohn T."/>
            <person name="Peeters S.H."/>
            <person name="Heuer A."/>
            <person name="Rast P."/>
            <person name="Oberbeckmann S."/>
            <person name="Bunk B."/>
            <person name="Jeske O."/>
            <person name="Meyerdierks A."/>
            <person name="Storesund J.E."/>
            <person name="Kallscheuer N."/>
            <person name="Luecker S."/>
            <person name="Lage O.M."/>
            <person name="Pohl T."/>
            <person name="Merkel B.J."/>
            <person name="Hornburger P."/>
            <person name="Mueller R.-W."/>
            <person name="Bruemmer F."/>
            <person name="Labrenz M."/>
            <person name="Spormann A.M."/>
            <person name="Op Den Camp H."/>
            <person name="Overmann J."/>
            <person name="Amann R."/>
            <person name="Jetten M.S.M."/>
            <person name="Mascher T."/>
            <person name="Medema M.H."/>
            <person name="Devos D.P."/>
            <person name="Kaster A.-K."/>
            <person name="Ovreas L."/>
            <person name="Rohde M."/>
            <person name="Galperin M.Y."/>
            <person name="Jogler C."/>
        </authorList>
    </citation>
    <scope>NUCLEOTIDE SEQUENCE [LARGE SCALE GENOMIC DNA]</scope>
    <source>
        <strain evidence="3 4">Pla108</strain>
    </source>
</reference>
<evidence type="ECO:0000259" key="2">
    <source>
        <dbReference type="Pfam" id="PF13144"/>
    </source>
</evidence>
<feature type="domain" description="Flagella basal body P-ring formation protein FlgA SAF" evidence="2">
    <location>
        <begin position="248"/>
        <end position="368"/>
    </location>
</feature>
<dbReference type="InterPro" id="IPR017585">
    <property type="entry name" value="SAF_FlgA"/>
</dbReference>
<keyword evidence="1" id="KW-0732">Signal</keyword>
<proteinExistence type="predicted"/>
<accession>A0A5C6AJE5</accession>
<sequence length="388" mass="40483" precursor="true">MRFLLLLLTFATAPLVAVAADITLLENAVGVSGALVRLGDVAKVSGAGAERLADAPLMPSPAPGTTQYLSAGAVRDLLAAQGESASVHRLRGAYRIQITTPLGGSARVDAAGSAWDRPSPVASPAESLGGAFRVRRSAVSEPVGVRNVAVRRLSPRDTRAVEEAVAAAIQTTLDAGREADRPRLLVRRVELTDTAVRELAEHAGAAIEAVVDGSPVGSTLTAQVGLADDPNHDPHRVVAHVVEQPLRLVVVTPLSRGALVTSSSVRLEPVPLEEIDSHQSTGYTTLEEGLGREATRPLRIGEALSDANTAPPLMVRRNEEVEVVSGGGGVSVSMRVIATQEGRIGDLISVQMLDRNERFPARVVGPRRLAVLSASPSVANLVQPGGLQ</sequence>
<feature type="chain" id="PRO_5023030136" evidence="1">
    <location>
        <begin position="20"/>
        <end position="388"/>
    </location>
</feature>
<dbReference type="AlphaFoldDB" id="A0A5C6AJE5"/>
<evidence type="ECO:0000313" key="3">
    <source>
        <dbReference type="EMBL" id="TWT99368.1"/>
    </source>
</evidence>
<protein>
    <submittedName>
        <fullName evidence="3">Flagellar basal body P-ring biosynthesis protein FlgA</fullName>
    </submittedName>
</protein>
<evidence type="ECO:0000256" key="1">
    <source>
        <dbReference type="SAM" id="SignalP"/>
    </source>
</evidence>
<name>A0A5C6AJE5_9BACT</name>
<dbReference type="Gene3D" id="2.30.30.760">
    <property type="match status" value="1"/>
</dbReference>
<organism evidence="3 4">
    <name type="scientific">Botrimarina colliarenosi</name>
    <dbReference type="NCBI Taxonomy" id="2528001"/>
    <lineage>
        <taxon>Bacteria</taxon>
        <taxon>Pseudomonadati</taxon>
        <taxon>Planctomycetota</taxon>
        <taxon>Planctomycetia</taxon>
        <taxon>Pirellulales</taxon>
        <taxon>Lacipirellulaceae</taxon>
        <taxon>Botrimarina</taxon>
    </lineage>
</organism>
<dbReference type="Pfam" id="PF13144">
    <property type="entry name" value="ChapFlgA"/>
    <property type="match status" value="1"/>
</dbReference>
<dbReference type="CDD" id="cd11614">
    <property type="entry name" value="SAF_CpaB_FlgA_like"/>
    <property type="match status" value="1"/>
</dbReference>
<dbReference type="RefSeq" id="WP_146441965.1">
    <property type="nucleotide sequence ID" value="NZ_SJPR01000001.1"/>
</dbReference>
<feature type="signal peptide" evidence="1">
    <location>
        <begin position="1"/>
        <end position="19"/>
    </location>
</feature>
<dbReference type="InterPro" id="IPR039246">
    <property type="entry name" value="Flagellar_FlgA"/>
</dbReference>
<dbReference type="Proteomes" id="UP000317421">
    <property type="component" value="Unassembled WGS sequence"/>
</dbReference>
<dbReference type="EMBL" id="SJPR01000001">
    <property type="protein sequence ID" value="TWT99368.1"/>
    <property type="molecule type" value="Genomic_DNA"/>
</dbReference>
<dbReference type="GO" id="GO:0044780">
    <property type="term" value="P:bacterial-type flagellum assembly"/>
    <property type="evidence" value="ECO:0007669"/>
    <property type="project" value="InterPro"/>
</dbReference>
<gene>
    <name evidence="3" type="ORF">Pla108_03050</name>
</gene>
<keyword evidence="3" id="KW-0966">Cell projection</keyword>
<dbReference type="OrthoDB" id="247482at2"/>
<evidence type="ECO:0000313" key="4">
    <source>
        <dbReference type="Proteomes" id="UP000317421"/>
    </source>
</evidence>